<sequence>MKQVDQSRHLGLPMVIGKSKRQVFNYIKVRVLEKLKDWKEKLLSQAGKEVLLKSIIVAMPAYAMNCCRLPKSLCQEMCREMARFWWGESEGRRKTHWVEWGKLAAVKGKGGLGFRDLQDFNSAMLAKMLWRILT</sequence>
<dbReference type="PANTHER" id="PTHR33116">
    <property type="entry name" value="REVERSE TRANSCRIPTASE ZINC-BINDING DOMAIN-CONTAINING PROTEIN-RELATED-RELATED"/>
    <property type="match status" value="1"/>
</dbReference>
<dbReference type="GeneID" id="113706065"/>
<reference evidence="2" key="2">
    <citation type="submission" date="2025-08" db="UniProtKB">
        <authorList>
            <consortium name="RefSeq"/>
        </authorList>
    </citation>
    <scope>IDENTIFICATION</scope>
    <source>
        <tissue evidence="2">Leaves</tissue>
    </source>
</reference>
<dbReference type="OrthoDB" id="1938246at2759"/>
<reference evidence="1" key="1">
    <citation type="journal article" date="2025" name="Foods">
        <title>Unveiling the Microbial Signatures of Arabica Coffee Cherries: Insights into Ripeness Specific Diversity, Functional Traits, and Implications for Quality and Safety.</title>
        <authorList>
            <consortium name="RefSeq"/>
            <person name="Tenea G.N."/>
            <person name="Cifuentes V."/>
            <person name="Reyes P."/>
            <person name="Cevallos-Vallejos M."/>
        </authorList>
    </citation>
    <scope>NUCLEOTIDE SEQUENCE [LARGE SCALE GENOMIC DNA]</scope>
</reference>
<dbReference type="PANTHER" id="PTHR33116:SF86">
    <property type="entry name" value="REVERSE TRANSCRIPTASE DOMAIN-CONTAINING PROTEIN"/>
    <property type="match status" value="1"/>
</dbReference>
<accession>A0A6P6TZH7</accession>
<name>A0A6P6TZH7_COFAR</name>
<protein>
    <submittedName>
        <fullName evidence="2">Uncharacterized mitochondrial protein AtMg00310-like</fullName>
    </submittedName>
</protein>
<gene>
    <name evidence="2" type="primary">LOC113706065</name>
</gene>
<keyword evidence="1" id="KW-1185">Reference proteome</keyword>
<dbReference type="Proteomes" id="UP001652660">
    <property type="component" value="Chromosome 8c"/>
</dbReference>
<evidence type="ECO:0000313" key="2">
    <source>
        <dbReference type="RefSeq" id="XP_027083758.2"/>
    </source>
</evidence>
<dbReference type="RefSeq" id="XP_027083758.2">
    <property type="nucleotide sequence ID" value="XM_027227957.2"/>
</dbReference>
<dbReference type="AlphaFoldDB" id="A0A6P6TZH7"/>
<evidence type="ECO:0000313" key="1">
    <source>
        <dbReference type="Proteomes" id="UP001652660"/>
    </source>
</evidence>
<proteinExistence type="predicted"/>
<organism evidence="1 2">
    <name type="scientific">Coffea arabica</name>
    <name type="common">Arabian coffee</name>
    <dbReference type="NCBI Taxonomy" id="13443"/>
    <lineage>
        <taxon>Eukaryota</taxon>
        <taxon>Viridiplantae</taxon>
        <taxon>Streptophyta</taxon>
        <taxon>Embryophyta</taxon>
        <taxon>Tracheophyta</taxon>
        <taxon>Spermatophyta</taxon>
        <taxon>Magnoliopsida</taxon>
        <taxon>eudicotyledons</taxon>
        <taxon>Gunneridae</taxon>
        <taxon>Pentapetalae</taxon>
        <taxon>asterids</taxon>
        <taxon>lamiids</taxon>
        <taxon>Gentianales</taxon>
        <taxon>Rubiaceae</taxon>
        <taxon>Ixoroideae</taxon>
        <taxon>Gardenieae complex</taxon>
        <taxon>Bertiereae - Coffeeae clade</taxon>
        <taxon>Coffeeae</taxon>
        <taxon>Coffea</taxon>
    </lineage>
</organism>